<keyword evidence="2 4" id="KW-0067">ATP-binding</keyword>
<dbReference type="Proteomes" id="UP000238823">
    <property type="component" value="Unassembled WGS sequence"/>
</dbReference>
<feature type="binding site" evidence="4">
    <location>
        <position position="44"/>
    </location>
    <ligand>
        <name>ATP</name>
        <dbReference type="ChEBI" id="CHEBI:30616"/>
    </ligand>
</feature>
<feature type="domain" description="Protein kinase" evidence="6">
    <location>
        <begin position="12"/>
        <end position="291"/>
    </location>
</feature>
<dbReference type="Gene3D" id="3.40.50.300">
    <property type="entry name" value="P-loop containing nucleotide triphosphate hydrolases"/>
    <property type="match status" value="1"/>
</dbReference>
<comment type="caution">
    <text evidence="7">The sequence shown here is derived from an EMBL/GenBank/DDBJ whole genome shotgun (WGS) entry which is preliminary data.</text>
</comment>
<dbReference type="InterPro" id="IPR000719">
    <property type="entry name" value="Prot_kinase_dom"/>
</dbReference>
<reference evidence="7 8" key="1">
    <citation type="submission" date="2018-03" db="EMBL/GenBank/DDBJ databases">
        <title>Draft Genome Sequences of the Obligatory Marine Myxobacteria Enhygromyxa salina SWB007.</title>
        <authorList>
            <person name="Poehlein A."/>
            <person name="Moghaddam J.A."/>
            <person name="Harms H."/>
            <person name="Alanjari M."/>
            <person name="Koenig G.M."/>
            <person name="Daniel R."/>
            <person name="Schaeberle T.F."/>
        </authorList>
    </citation>
    <scope>NUCLEOTIDE SEQUENCE [LARGE SCALE GENOMIC DNA]</scope>
    <source>
        <strain evidence="7 8">SWB007</strain>
    </source>
</reference>
<dbReference type="Pfam" id="PF13374">
    <property type="entry name" value="TPR_10"/>
    <property type="match status" value="1"/>
</dbReference>
<dbReference type="Pfam" id="PF13424">
    <property type="entry name" value="TPR_12"/>
    <property type="match status" value="1"/>
</dbReference>
<organism evidence="7 8">
    <name type="scientific">Enhygromyxa salina</name>
    <dbReference type="NCBI Taxonomy" id="215803"/>
    <lineage>
        <taxon>Bacteria</taxon>
        <taxon>Pseudomonadati</taxon>
        <taxon>Myxococcota</taxon>
        <taxon>Polyangia</taxon>
        <taxon>Nannocystales</taxon>
        <taxon>Nannocystaceae</taxon>
        <taxon>Enhygromyxa</taxon>
    </lineage>
</organism>
<feature type="repeat" description="TPR" evidence="3">
    <location>
        <begin position="1222"/>
        <end position="1255"/>
    </location>
</feature>
<sequence>MTDDLPRPFGRYVLTRVIGEGGMAEVYQASVRVAEGLTKWVVIKRIRADFADDRDFTRMFVDEAKIALSLNHANIVQVFDFGQIRGTFYLAMELIEGVDLMRLFHAVRGREDGFPAVIGAYVGHQVASGLAYAHRKCDDYGTPLGIVHRDVSPHNLMLSWEGQVKILDFGIARTRKAWDKGHAPPELETIKGKVAYMSPEQSMGRPVDQRSDIYSLGVVLHELLTGELLFRTRDRLEALNMVRNQAIPPILERAPDLSDELAQIVDKALARDPDQRWESAREMQSALAQFLHRADPVVDDEVLSQYLASYRGDEPQKHAVRASSRAPSSLSVVETREVGDSELALGPSRSSARCVLLYASLEPGSAPRDTPLNVRPLLDLVRDVAFKREAHVQRLDDRGALLVFGTMLSASDDAERALRVARTMRESVAEFAPGVDLGLVLLATHVTLVRGEDGKLTIELPPGLAEQLDRVGRHVVEEPIMVAGELTERLRRAWRIGEAGWLDPQIPEASAGSPWAADFQRVAPVLGPLSEAERRSQQTWVGRKSLFGRELELKALRDSFAEAIRGPISRSLLILGGPGMGKQAIIDRFVASLPSSACAVLRGVGQWSTRNQPLGVFLTLLRRFLRIESDTRLETIIRKLEDYGVREAEQLATALASALGLYFTGTGSAESELDPRQRRERIHRLIRRLIRALAQRRPVLIVIENLHFIDEPSLRVLEEWADASHPLPILGISSARPGPRASDFAARDGVSVVELPELDPAAAREMILRRFEDPREAAELCDAILARTGGHPLFIEEILASLLHHGTITWNAQARYLVVRERGAEIELPPSIEAALQARVDDLAPSDRDTLLGAAVLGRSFRAAELADLLDRSVARNLETLLDASLIEHDLPGTEDMSSASDPGRHRQRDRRAPHDHGLRFVTVSLHEVCKAQIPLTSLEHLHGRAAEIKQARHDYAGGRDDGPIADHLMHAGRFQEAYGPAMRAAHYAENVAGNVEAYYFLSQALRALDSDDPRRFEVLLDREPILRAWGRRRAQGADIRQLLAVADALDGPDKPVKQVVASLRLLRFYLECGRSHRATRLVPRLQAQVHALAEPEPYLAILGELESELMFARGHFDEAESVARDSLVFCAHDHRGVRLRVRLLRAIGRVQLGTGRLEPASETFREALHLARSIGHRRLEAEALNNLGEVAGRSTHYQEAIDCFKAALGIDRDLGDRFATGVKLANLGLAYTAIGLYQRAERYLRKALELHEAIGHPGLLNDVMVSLGIVVAHLGDPEAAHVLLTDAAKVAARRGDIRTQLRAEVRLARVLVTTPVDEHGDASPSEQAIAEADLIATSVYDRGRASGLRSSTARAAHVLALIAVRQGDSARAIAHERDAERLVRLGAAPVDGVRSLHHLGRLLRDQGHESEARALLSEAARAVQSRLDDLRDYELREGYQSLPDVRQILADGGRY</sequence>
<dbReference type="PROSITE" id="PS00107">
    <property type="entry name" value="PROTEIN_KINASE_ATP"/>
    <property type="match status" value="1"/>
</dbReference>
<dbReference type="GO" id="GO:0005524">
    <property type="term" value="F:ATP binding"/>
    <property type="evidence" value="ECO:0007669"/>
    <property type="project" value="UniProtKB-UniRule"/>
</dbReference>
<accession>A0A2S9XZ50</accession>
<dbReference type="SMART" id="SM00028">
    <property type="entry name" value="TPR"/>
    <property type="match status" value="4"/>
</dbReference>
<dbReference type="GO" id="GO:0004016">
    <property type="term" value="F:adenylate cyclase activity"/>
    <property type="evidence" value="ECO:0007669"/>
    <property type="project" value="TreeGrafter"/>
</dbReference>
<dbReference type="CDD" id="cd14014">
    <property type="entry name" value="STKc_PknB_like"/>
    <property type="match status" value="1"/>
</dbReference>
<dbReference type="PROSITE" id="PS50005">
    <property type="entry name" value="TPR"/>
    <property type="match status" value="2"/>
</dbReference>
<protein>
    <submittedName>
        <fullName evidence="7">Serine/threonine-protein kinase pkn6</fullName>
        <ecNumber evidence="7">2.7.11.1</ecNumber>
    </submittedName>
</protein>
<dbReference type="Pfam" id="PF13191">
    <property type="entry name" value="AAA_16"/>
    <property type="match status" value="1"/>
</dbReference>
<dbReference type="InterPro" id="IPR027417">
    <property type="entry name" value="P-loop_NTPase"/>
</dbReference>
<evidence type="ECO:0000259" key="6">
    <source>
        <dbReference type="PROSITE" id="PS50011"/>
    </source>
</evidence>
<dbReference type="GO" id="GO:0005737">
    <property type="term" value="C:cytoplasm"/>
    <property type="evidence" value="ECO:0007669"/>
    <property type="project" value="TreeGrafter"/>
</dbReference>
<dbReference type="InterPro" id="IPR011009">
    <property type="entry name" value="Kinase-like_dom_sf"/>
</dbReference>
<dbReference type="SUPFAM" id="SSF48452">
    <property type="entry name" value="TPR-like"/>
    <property type="match status" value="2"/>
</dbReference>
<keyword evidence="3" id="KW-0802">TPR repeat</keyword>
<dbReference type="SUPFAM" id="SSF52540">
    <property type="entry name" value="P-loop containing nucleoside triphosphate hydrolases"/>
    <property type="match status" value="1"/>
</dbReference>
<proteinExistence type="predicted"/>
<dbReference type="InterPro" id="IPR019734">
    <property type="entry name" value="TPR_rpt"/>
</dbReference>
<dbReference type="EC" id="2.7.11.1" evidence="7"/>
<dbReference type="Gene3D" id="1.25.40.10">
    <property type="entry name" value="Tetratricopeptide repeat domain"/>
    <property type="match status" value="2"/>
</dbReference>
<evidence type="ECO:0000313" key="8">
    <source>
        <dbReference type="Proteomes" id="UP000238823"/>
    </source>
</evidence>
<keyword evidence="7" id="KW-0418">Kinase</keyword>
<dbReference type="RefSeq" id="WP_106093453.1">
    <property type="nucleotide sequence ID" value="NZ_PVNL01000126.1"/>
</dbReference>
<dbReference type="InterPro" id="IPR041664">
    <property type="entry name" value="AAA_16"/>
</dbReference>
<dbReference type="OrthoDB" id="9801841at2"/>
<dbReference type="PROSITE" id="PS50011">
    <property type="entry name" value="PROTEIN_KINASE_DOM"/>
    <property type="match status" value="1"/>
</dbReference>
<evidence type="ECO:0000256" key="2">
    <source>
        <dbReference type="ARBA" id="ARBA00022840"/>
    </source>
</evidence>
<dbReference type="EMBL" id="PVNL01000126">
    <property type="protein sequence ID" value="PRP98123.1"/>
    <property type="molecule type" value="Genomic_DNA"/>
</dbReference>
<dbReference type="PROSITE" id="PS00109">
    <property type="entry name" value="PROTEIN_KINASE_TYR"/>
    <property type="match status" value="1"/>
</dbReference>
<evidence type="ECO:0000256" key="4">
    <source>
        <dbReference type="PROSITE-ProRule" id="PRU10141"/>
    </source>
</evidence>
<dbReference type="SUPFAM" id="SSF56112">
    <property type="entry name" value="Protein kinase-like (PK-like)"/>
    <property type="match status" value="1"/>
</dbReference>
<dbReference type="GO" id="GO:0004674">
    <property type="term" value="F:protein serine/threonine kinase activity"/>
    <property type="evidence" value="ECO:0007669"/>
    <property type="project" value="UniProtKB-EC"/>
</dbReference>
<dbReference type="Gene3D" id="1.10.510.10">
    <property type="entry name" value="Transferase(Phosphotransferase) domain 1"/>
    <property type="match status" value="1"/>
</dbReference>
<evidence type="ECO:0000256" key="3">
    <source>
        <dbReference type="PROSITE-ProRule" id="PRU00339"/>
    </source>
</evidence>
<evidence type="ECO:0000256" key="5">
    <source>
        <dbReference type="SAM" id="MobiDB-lite"/>
    </source>
</evidence>
<name>A0A2S9XZ50_9BACT</name>
<dbReference type="Pfam" id="PF00069">
    <property type="entry name" value="Pkinase"/>
    <property type="match status" value="1"/>
</dbReference>
<dbReference type="InterPro" id="IPR008266">
    <property type="entry name" value="Tyr_kinase_AS"/>
</dbReference>
<evidence type="ECO:0000256" key="1">
    <source>
        <dbReference type="ARBA" id="ARBA00022741"/>
    </source>
</evidence>
<gene>
    <name evidence="7" type="primary">pkn6_12</name>
    <name evidence="7" type="ORF">ENSA7_66200</name>
</gene>
<keyword evidence="7" id="KW-0808">Transferase</keyword>
<dbReference type="InterPro" id="IPR011990">
    <property type="entry name" value="TPR-like_helical_dom_sf"/>
</dbReference>
<evidence type="ECO:0000313" key="7">
    <source>
        <dbReference type="EMBL" id="PRP98123.1"/>
    </source>
</evidence>
<dbReference type="InterPro" id="IPR017441">
    <property type="entry name" value="Protein_kinase_ATP_BS"/>
</dbReference>
<dbReference type="Gene3D" id="3.30.200.20">
    <property type="entry name" value="Phosphorylase Kinase, domain 1"/>
    <property type="match status" value="1"/>
</dbReference>
<feature type="region of interest" description="Disordered" evidence="5">
    <location>
        <begin position="892"/>
        <end position="914"/>
    </location>
</feature>
<keyword evidence="1 4" id="KW-0547">Nucleotide-binding</keyword>
<dbReference type="PANTHER" id="PTHR16305">
    <property type="entry name" value="TESTICULAR SOLUBLE ADENYLYL CYCLASE"/>
    <property type="match status" value="1"/>
</dbReference>
<feature type="repeat" description="TPR" evidence="3">
    <location>
        <begin position="1182"/>
        <end position="1215"/>
    </location>
</feature>
<dbReference type="PANTHER" id="PTHR16305:SF28">
    <property type="entry name" value="GUANYLATE CYCLASE DOMAIN-CONTAINING PROTEIN"/>
    <property type="match status" value="1"/>
</dbReference>